<evidence type="ECO:0000313" key="8">
    <source>
        <dbReference type="EMBL" id="EDX14339.1"/>
    </source>
</evidence>
<comment type="subcellular location">
    <subcellularLocation>
        <location evidence="2">Cytoplasm</location>
    </subcellularLocation>
    <subcellularLocation>
        <location evidence="1">Endosome</location>
    </subcellularLocation>
</comment>
<evidence type="ECO:0000259" key="7">
    <source>
        <dbReference type="PROSITE" id="PS51259"/>
    </source>
</evidence>
<keyword evidence="5" id="KW-0967">Endosome</keyword>
<dbReference type="EMBL" id="CM000364">
    <property type="protein sequence ID" value="EDX14339.1"/>
    <property type="molecule type" value="Genomic_DNA"/>
</dbReference>
<dbReference type="InterPro" id="IPR014770">
    <property type="entry name" value="Munc13_1"/>
</dbReference>
<dbReference type="HOGENOM" id="CLU_646026_0_0_1"/>
<keyword evidence="9" id="KW-1185">Reference proteome</keyword>
<evidence type="ECO:0000256" key="4">
    <source>
        <dbReference type="ARBA" id="ARBA00022490"/>
    </source>
</evidence>
<dbReference type="InterPro" id="IPR052095">
    <property type="entry name" value="UNC-13_domain"/>
</dbReference>
<protein>
    <submittedName>
        <fullName evidence="8">GD21165</fullName>
    </submittedName>
</protein>
<dbReference type="GO" id="GO:0005768">
    <property type="term" value="C:endosome"/>
    <property type="evidence" value="ECO:0007669"/>
    <property type="project" value="UniProtKB-SubCell"/>
</dbReference>
<dbReference type="GO" id="GO:0006887">
    <property type="term" value="P:exocytosis"/>
    <property type="evidence" value="ECO:0007669"/>
    <property type="project" value="UniProtKB-KW"/>
</dbReference>
<evidence type="ECO:0000313" key="9">
    <source>
        <dbReference type="Proteomes" id="UP000000304"/>
    </source>
</evidence>
<dbReference type="Gene3D" id="1.10.357.50">
    <property type="match status" value="1"/>
</dbReference>
<keyword evidence="4" id="KW-0963">Cytoplasm</keyword>
<dbReference type="PROSITE" id="PS51258">
    <property type="entry name" value="MHD1"/>
    <property type="match status" value="1"/>
</dbReference>
<name>B4QUA2_DROSI</name>
<feature type="domain" description="MHD1" evidence="6">
    <location>
        <begin position="6"/>
        <end position="124"/>
    </location>
</feature>
<organism evidence="8 9">
    <name type="scientific">Drosophila simulans</name>
    <name type="common">Fruit fly</name>
    <dbReference type="NCBI Taxonomy" id="7240"/>
    <lineage>
        <taxon>Eukaryota</taxon>
        <taxon>Metazoa</taxon>
        <taxon>Ecdysozoa</taxon>
        <taxon>Arthropoda</taxon>
        <taxon>Hexapoda</taxon>
        <taxon>Insecta</taxon>
        <taxon>Pterygota</taxon>
        <taxon>Neoptera</taxon>
        <taxon>Endopterygota</taxon>
        <taxon>Diptera</taxon>
        <taxon>Brachycera</taxon>
        <taxon>Muscomorpha</taxon>
        <taxon>Ephydroidea</taxon>
        <taxon>Drosophilidae</taxon>
        <taxon>Drosophila</taxon>
        <taxon>Sophophora</taxon>
    </lineage>
</organism>
<evidence type="ECO:0000256" key="2">
    <source>
        <dbReference type="ARBA" id="ARBA00004496"/>
    </source>
</evidence>
<evidence type="ECO:0000256" key="1">
    <source>
        <dbReference type="ARBA" id="ARBA00004177"/>
    </source>
</evidence>
<dbReference type="Proteomes" id="UP000000304">
    <property type="component" value="Chromosome 3R"/>
</dbReference>
<proteinExistence type="predicted"/>
<gene>
    <name evidence="8" type="primary">Dsim\GD21165</name>
    <name evidence="8" type="ORF">Dsim_GD21165</name>
</gene>
<dbReference type="OrthoDB" id="67700at2759"/>
<keyword evidence="3" id="KW-0268">Exocytosis</keyword>
<dbReference type="PROSITE" id="PS51259">
    <property type="entry name" value="MHD2"/>
    <property type="match status" value="1"/>
</dbReference>
<accession>B4QUA2</accession>
<evidence type="ECO:0000259" key="6">
    <source>
        <dbReference type="PROSITE" id="PS51258"/>
    </source>
</evidence>
<feature type="domain" description="MHD2" evidence="7">
    <location>
        <begin position="279"/>
        <end position="385"/>
    </location>
</feature>
<dbReference type="AlphaFoldDB" id="B4QUA2"/>
<dbReference type="PANTHER" id="PTHR45999">
    <property type="entry name" value="UNC-13-4A, ISOFORM B"/>
    <property type="match status" value="1"/>
</dbReference>
<dbReference type="PhylomeDB" id="B4QUA2"/>
<dbReference type="InterPro" id="IPR014772">
    <property type="entry name" value="Munc13_dom-2"/>
</dbReference>
<dbReference type="STRING" id="7240.B4QUA2"/>
<reference evidence="8 9" key="1">
    <citation type="journal article" date="2007" name="Nature">
        <title>Evolution of genes and genomes on the Drosophila phylogeny.</title>
        <authorList>
            <consortium name="Drosophila 12 Genomes Consortium"/>
            <person name="Clark A.G."/>
            <person name="Eisen M.B."/>
            <person name="Smith D.R."/>
            <person name="Bergman C.M."/>
            <person name="Oliver B."/>
            <person name="Markow T.A."/>
            <person name="Kaufman T.C."/>
            <person name="Kellis M."/>
            <person name="Gelbart W."/>
            <person name="Iyer V.N."/>
            <person name="Pollard D.A."/>
            <person name="Sackton T.B."/>
            <person name="Larracuente A.M."/>
            <person name="Singh N.D."/>
            <person name="Abad J.P."/>
            <person name="Abt D.N."/>
            <person name="Adryan B."/>
            <person name="Aguade M."/>
            <person name="Akashi H."/>
            <person name="Anderson W.W."/>
            <person name="Aquadro C.F."/>
            <person name="Ardell D.H."/>
            <person name="Arguello R."/>
            <person name="Artieri C.G."/>
            <person name="Barbash D.A."/>
            <person name="Barker D."/>
            <person name="Barsanti P."/>
            <person name="Batterham P."/>
            <person name="Batzoglou S."/>
            <person name="Begun D."/>
            <person name="Bhutkar A."/>
            <person name="Blanco E."/>
            <person name="Bosak S.A."/>
            <person name="Bradley R.K."/>
            <person name="Brand A.D."/>
            <person name="Brent M.R."/>
            <person name="Brooks A.N."/>
            <person name="Brown R.H."/>
            <person name="Butlin R.K."/>
            <person name="Caggese C."/>
            <person name="Calvi B.R."/>
            <person name="Bernardo de Carvalho A."/>
            <person name="Caspi A."/>
            <person name="Castrezana S."/>
            <person name="Celniker S.E."/>
            <person name="Chang J.L."/>
            <person name="Chapple C."/>
            <person name="Chatterji S."/>
            <person name="Chinwalla A."/>
            <person name="Civetta A."/>
            <person name="Clifton S.W."/>
            <person name="Comeron J.M."/>
            <person name="Costello J.C."/>
            <person name="Coyne J.A."/>
            <person name="Daub J."/>
            <person name="David R.G."/>
            <person name="Delcher A.L."/>
            <person name="Delehaunty K."/>
            <person name="Do C.B."/>
            <person name="Ebling H."/>
            <person name="Edwards K."/>
            <person name="Eickbush T."/>
            <person name="Evans J.D."/>
            <person name="Filipski A."/>
            <person name="Findeiss S."/>
            <person name="Freyhult E."/>
            <person name="Fulton L."/>
            <person name="Fulton R."/>
            <person name="Garcia A.C."/>
            <person name="Gardiner A."/>
            <person name="Garfield D.A."/>
            <person name="Garvin B.E."/>
            <person name="Gibson G."/>
            <person name="Gilbert D."/>
            <person name="Gnerre S."/>
            <person name="Godfrey J."/>
            <person name="Good R."/>
            <person name="Gotea V."/>
            <person name="Gravely B."/>
            <person name="Greenberg A.J."/>
            <person name="Griffiths-Jones S."/>
            <person name="Gross S."/>
            <person name="Guigo R."/>
            <person name="Gustafson E.A."/>
            <person name="Haerty W."/>
            <person name="Hahn M.W."/>
            <person name="Halligan D.L."/>
            <person name="Halpern A.L."/>
            <person name="Halter G.M."/>
            <person name="Han M.V."/>
            <person name="Heger A."/>
            <person name="Hillier L."/>
            <person name="Hinrichs A.S."/>
            <person name="Holmes I."/>
            <person name="Hoskins R.A."/>
            <person name="Hubisz M.J."/>
            <person name="Hultmark D."/>
            <person name="Huntley M.A."/>
            <person name="Jaffe D.B."/>
            <person name="Jagadeeshan S."/>
            <person name="Jeck W.R."/>
            <person name="Johnson J."/>
            <person name="Jones C.D."/>
            <person name="Jordan W.C."/>
            <person name="Karpen G.H."/>
            <person name="Kataoka E."/>
            <person name="Keightley P.D."/>
            <person name="Kheradpour P."/>
            <person name="Kirkness E.F."/>
            <person name="Koerich L.B."/>
            <person name="Kristiansen K."/>
            <person name="Kudrna D."/>
            <person name="Kulathinal R.J."/>
            <person name="Kumar S."/>
            <person name="Kwok R."/>
            <person name="Lander E."/>
            <person name="Langley C.H."/>
            <person name="Lapoint R."/>
            <person name="Lazzaro B.P."/>
            <person name="Lee S.J."/>
            <person name="Levesque L."/>
            <person name="Li R."/>
            <person name="Lin C.F."/>
            <person name="Lin M.F."/>
            <person name="Lindblad-Toh K."/>
            <person name="Llopart A."/>
            <person name="Long M."/>
            <person name="Low L."/>
            <person name="Lozovsky E."/>
            <person name="Lu J."/>
            <person name="Luo M."/>
            <person name="Machado C.A."/>
            <person name="Makalowski W."/>
            <person name="Marzo M."/>
            <person name="Matsuda M."/>
            <person name="Matzkin L."/>
            <person name="McAllister B."/>
            <person name="McBride C.S."/>
            <person name="McKernan B."/>
            <person name="McKernan K."/>
            <person name="Mendez-Lago M."/>
            <person name="Minx P."/>
            <person name="Mollenhauer M.U."/>
            <person name="Montooth K."/>
            <person name="Mount S.M."/>
            <person name="Mu X."/>
            <person name="Myers E."/>
            <person name="Negre B."/>
            <person name="Newfeld S."/>
            <person name="Nielsen R."/>
            <person name="Noor M.A."/>
            <person name="O'Grady P."/>
            <person name="Pachter L."/>
            <person name="Papaceit M."/>
            <person name="Parisi M.J."/>
            <person name="Parisi M."/>
            <person name="Parts L."/>
            <person name="Pedersen J.S."/>
            <person name="Pesole G."/>
            <person name="Phillippy A.M."/>
            <person name="Ponting C.P."/>
            <person name="Pop M."/>
            <person name="Porcelli D."/>
            <person name="Powell J.R."/>
            <person name="Prohaska S."/>
            <person name="Pruitt K."/>
            <person name="Puig M."/>
            <person name="Quesneville H."/>
            <person name="Ram K.R."/>
            <person name="Rand D."/>
            <person name="Rasmussen M.D."/>
            <person name="Reed L.K."/>
            <person name="Reenan R."/>
            <person name="Reily A."/>
            <person name="Remington K.A."/>
            <person name="Rieger T.T."/>
            <person name="Ritchie M.G."/>
            <person name="Robin C."/>
            <person name="Rogers Y.H."/>
            <person name="Rohde C."/>
            <person name="Rozas J."/>
            <person name="Rubenfield M.J."/>
            <person name="Ruiz A."/>
            <person name="Russo S."/>
            <person name="Salzberg S.L."/>
            <person name="Sanchez-Gracia A."/>
            <person name="Saranga D.J."/>
            <person name="Sato H."/>
            <person name="Schaeffer S.W."/>
            <person name="Schatz M.C."/>
            <person name="Schlenke T."/>
            <person name="Schwartz R."/>
            <person name="Segarra C."/>
            <person name="Singh R.S."/>
            <person name="Sirot L."/>
            <person name="Sirota M."/>
            <person name="Sisneros N.B."/>
            <person name="Smith C.D."/>
            <person name="Smith T.F."/>
            <person name="Spieth J."/>
            <person name="Stage D.E."/>
            <person name="Stark A."/>
            <person name="Stephan W."/>
            <person name="Strausberg R.L."/>
            <person name="Strempel S."/>
            <person name="Sturgill D."/>
            <person name="Sutton G."/>
            <person name="Sutton G.G."/>
            <person name="Tao W."/>
            <person name="Teichmann S."/>
            <person name="Tobari Y.N."/>
            <person name="Tomimura Y."/>
            <person name="Tsolas J.M."/>
            <person name="Valente V.L."/>
            <person name="Venter E."/>
            <person name="Venter J.C."/>
            <person name="Vicario S."/>
            <person name="Vieira F.G."/>
            <person name="Vilella A.J."/>
            <person name="Villasante A."/>
            <person name="Walenz B."/>
            <person name="Wang J."/>
            <person name="Wasserman M."/>
            <person name="Watts T."/>
            <person name="Wilson D."/>
            <person name="Wilson R.K."/>
            <person name="Wing R.A."/>
            <person name="Wolfner M.F."/>
            <person name="Wong A."/>
            <person name="Wong G.K."/>
            <person name="Wu C.I."/>
            <person name="Wu G."/>
            <person name="Yamamoto D."/>
            <person name="Yang H.P."/>
            <person name="Yang S.P."/>
            <person name="Yorke J.A."/>
            <person name="Yoshida K."/>
            <person name="Zdobnov E."/>
            <person name="Zhang P."/>
            <person name="Zhang Y."/>
            <person name="Zimin A.V."/>
            <person name="Baldwin J."/>
            <person name="Abdouelleil A."/>
            <person name="Abdulkadir J."/>
            <person name="Abebe A."/>
            <person name="Abera B."/>
            <person name="Abreu J."/>
            <person name="Acer S.C."/>
            <person name="Aftuck L."/>
            <person name="Alexander A."/>
            <person name="An P."/>
            <person name="Anderson E."/>
            <person name="Anderson S."/>
            <person name="Arachi H."/>
            <person name="Azer M."/>
            <person name="Bachantsang P."/>
            <person name="Barry A."/>
            <person name="Bayul T."/>
            <person name="Berlin A."/>
            <person name="Bessette D."/>
            <person name="Bloom T."/>
            <person name="Blye J."/>
            <person name="Boguslavskiy L."/>
            <person name="Bonnet C."/>
            <person name="Boukhgalter B."/>
            <person name="Bourzgui I."/>
            <person name="Brown A."/>
            <person name="Cahill P."/>
            <person name="Channer S."/>
            <person name="Cheshatsang Y."/>
            <person name="Chuda L."/>
            <person name="Citroen M."/>
            <person name="Collymore A."/>
            <person name="Cooke P."/>
            <person name="Costello M."/>
            <person name="D'Aco K."/>
            <person name="Daza R."/>
            <person name="De Haan G."/>
            <person name="DeGray S."/>
            <person name="DeMaso C."/>
            <person name="Dhargay N."/>
            <person name="Dooley K."/>
            <person name="Dooley E."/>
            <person name="Doricent M."/>
            <person name="Dorje P."/>
            <person name="Dorjee K."/>
            <person name="Dupes A."/>
            <person name="Elong R."/>
            <person name="Falk J."/>
            <person name="Farina A."/>
            <person name="Faro S."/>
            <person name="Ferguson D."/>
            <person name="Fisher S."/>
            <person name="Foley C.D."/>
            <person name="Franke A."/>
            <person name="Friedrich D."/>
            <person name="Gadbois L."/>
            <person name="Gearin G."/>
            <person name="Gearin C.R."/>
            <person name="Giannoukos G."/>
            <person name="Goode T."/>
            <person name="Graham J."/>
            <person name="Grandbois E."/>
            <person name="Grewal S."/>
            <person name="Gyaltsen K."/>
            <person name="Hafez N."/>
            <person name="Hagos B."/>
            <person name="Hall J."/>
            <person name="Henson C."/>
            <person name="Hollinger A."/>
            <person name="Honan T."/>
            <person name="Huard M.D."/>
            <person name="Hughes L."/>
            <person name="Hurhula B."/>
            <person name="Husby M.E."/>
            <person name="Kamat A."/>
            <person name="Kanga B."/>
            <person name="Kashin S."/>
            <person name="Khazanovich D."/>
            <person name="Kisner P."/>
            <person name="Lance K."/>
            <person name="Lara M."/>
            <person name="Lee W."/>
            <person name="Lennon N."/>
            <person name="Letendre F."/>
            <person name="LeVine R."/>
            <person name="Lipovsky A."/>
            <person name="Liu X."/>
            <person name="Liu J."/>
            <person name="Liu S."/>
            <person name="Lokyitsang T."/>
            <person name="Lokyitsang Y."/>
            <person name="Lubonja R."/>
            <person name="Lui A."/>
            <person name="MacDonald P."/>
            <person name="Magnisalis V."/>
            <person name="Maru K."/>
            <person name="Matthews C."/>
            <person name="McCusker W."/>
            <person name="McDonough S."/>
            <person name="Mehta T."/>
            <person name="Meldrim J."/>
            <person name="Meneus L."/>
            <person name="Mihai O."/>
            <person name="Mihalev A."/>
            <person name="Mihova T."/>
            <person name="Mittelman R."/>
            <person name="Mlenga V."/>
            <person name="Montmayeur A."/>
            <person name="Mulrain L."/>
            <person name="Navidi A."/>
            <person name="Naylor J."/>
            <person name="Negash T."/>
            <person name="Nguyen T."/>
            <person name="Nguyen N."/>
            <person name="Nicol R."/>
            <person name="Norbu C."/>
            <person name="Norbu N."/>
            <person name="Novod N."/>
            <person name="O'Neill B."/>
            <person name="Osman S."/>
            <person name="Markiewicz E."/>
            <person name="Oyono O.L."/>
            <person name="Patti C."/>
            <person name="Phunkhang P."/>
            <person name="Pierre F."/>
            <person name="Priest M."/>
            <person name="Raghuraman S."/>
            <person name="Rege F."/>
            <person name="Reyes R."/>
            <person name="Rise C."/>
            <person name="Rogov P."/>
            <person name="Ross K."/>
            <person name="Ryan E."/>
            <person name="Settipalli S."/>
            <person name="Shea T."/>
            <person name="Sherpa N."/>
            <person name="Shi L."/>
            <person name="Shih D."/>
            <person name="Sparrow T."/>
            <person name="Spaulding J."/>
            <person name="Stalker J."/>
            <person name="Stange-Thomann N."/>
            <person name="Stavropoulos S."/>
            <person name="Stone C."/>
            <person name="Strader C."/>
            <person name="Tesfaye S."/>
            <person name="Thomson T."/>
            <person name="Thoulutsang Y."/>
            <person name="Thoulutsang D."/>
            <person name="Topham K."/>
            <person name="Topping I."/>
            <person name="Tsamla T."/>
            <person name="Vassiliev H."/>
            <person name="Vo A."/>
            <person name="Wangchuk T."/>
            <person name="Wangdi T."/>
            <person name="Weiand M."/>
            <person name="Wilkinson J."/>
            <person name="Wilson A."/>
            <person name="Yadav S."/>
            <person name="Young G."/>
            <person name="Yu Q."/>
            <person name="Zembek L."/>
            <person name="Zhong D."/>
            <person name="Zimmer A."/>
            <person name="Zwirko Z."/>
            <person name="Jaffe D.B."/>
            <person name="Alvarez P."/>
            <person name="Brockman W."/>
            <person name="Butler J."/>
            <person name="Chin C."/>
            <person name="Gnerre S."/>
            <person name="Grabherr M."/>
            <person name="Kleber M."/>
            <person name="Mauceli E."/>
            <person name="MacCallum I."/>
        </authorList>
    </citation>
    <scope>NUCLEOTIDE SEQUENCE [LARGE SCALE GENOMIC DNA]</scope>
    <source>
        <strain evidence="9">white501</strain>
    </source>
</reference>
<evidence type="ECO:0000256" key="5">
    <source>
        <dbReference type="ARBA" id="ARBA00022753"/>
    </source>
</evidence>
<dbReference type="GO" id="GO:0099503">
    <property type="term" value="C:secretory vesicle"/>
    <property type="evidence" value="ECO:0007669"/>
    <property type="project" value="TreeGrafter"/>
</dbReference>
<sequence>MGTTLFEVYLILKRYVQLGESLCSEPLELANFYPWFERGVTHWLDISIIKALSRIQKAIDLDQLKAVDETVKYSSSAVDTLSIFYQIKIFWQQLDWPEVEGSYIFVAKIVNDLCRCCIFYAQQMSRRVENIFIADDNNKNFSKFYWQSICTIAYLQLINLFYSFIGGVVHSDKQHGLYPPELTFIHKGRSFIYINQANLLKAHIIFQELSIDDIIKRLGEYRTNLEAERCASTIKTVIENALDTERNQIVELIEIVARKMAPPIRRYLAEGAEVLAKDSNSMDQLMMYLESSLATLYDTLNEINFQRILDGIWSELSIIMYDLIQSNLDKRRPPAFFQNLNNTLQTMMDCFKMGNLQTSDIKILSSIQSRLRLYSLETADLIHQYYLERLENQKSQESSPYGQLTVTAQLTDSGLLVGLQSSFIT</sequence>
<dbReference type="PANTHER" id="PTHR45999:SF2">
    <property type="entry name" value="PROTEIN UNC-13 HOMOLOG 4B"/>
    <property type="match status" value="1"/>
</dbReference>
<evidence type="ECO:0000256" key="3">
    <source>
        <dbReference type="ARBA" id="ARBA00022483"/>
    </source>
</evidence>